<keyword evidence="1" id="KW-0732">Signal</keyword>
<sequence>MPRCRHHLFFFFFFRVNLRGSDSTTIVSSSSYRATIAINTASRATLVAVTRRFRCHRSVSLGRRRRSISIYLLPIRSPPCSSSSRRRCSERQLYHSTSKDGNKGLINATTYYEVSSYTKFSEARGQGNGRGTRGRGCNGRTRHFVDTCYHKHGFSPHYKWNNDLKAVNYISTNDGIQNVSGQKLEGSNALDLLFSKETGQAIIDLIQHHSGNPAQNINLVNEVQEPPAAFNFECRSHNGAATPCLGRPHSLNANFVAKQRLVARARRLGRAAVRSTQIFI</sequence>
<dbReference type="EMBL" id="JASCZI010060534">
    <property type="protein sequence ID" value="MED6133567.1"/>
    <property type="molecule type" value="Genomic_DNA"/>
</dbReference>
<organism evidence="2 3">
    <name type="scientific">Stylosanthes scabra</name>
    <dbReference type="NCBI Taxonomy" id="79078"/>
    <lineage>
        <taxon>Eukaryota</taxon>
        <taxon>Viridiplantae</taxon>
        <taxon>Streptophyta</taxon>
        <taxon>Embryophyta</taxon>
        <taxon>Tracheophyta</taxon>
        <taxon>Spermatophyta</taxon>
        <taxon>Magnoliopsida</taxon>
        <taxon>eudicotyledons</taxon>
        <taxon>Gunneridae</taxon>
        <taxon>Pentapetalae</taxon>
        <taxon>rosids</taxon>
        <taxon>fabids</taxon>
        <taxon>Fabales</taxon>
        <taxon>Fabaceae</taxon>
        <taxon>Papilionoideae</taxon>
        <taxon>50 kb inversion clade</taxon>
        <taxon>dalbergioids sensu lato</taxon>
        <taxon>Dalbergieae</taxon>
        <taxon>Pterocarpus clade</taxon>
        <taxon>Stylosanthes</taxon>
    </lineage>
</organism>
<feature type="chain" id="PRO_5045333312" evidence="1">
    <location>
        <begin position="24"/>
        <end position="280"/>
    </location>
</feature>
<feature type="signal peptide" evidence="1">
    <location>
        <begin position="1"/>
        <end position="23"/>
    </location>
</feature>
<protein>
    <submittedName>
        <fullName evidence="2">Uncharacterized protein</fullName>
    </submittedName>
</protein>
<gene>
    <name evidence="2" type="ORF">PIB30_029357</name>
</gene>
<comment type="caution">
    <text evidence="2">The sequence shown here is derived from an EMBL/GenBank/DDBJ whole genome shotgun (WGS) entry which is preliminary data.</text>
</comment>
<proteinExistence type="predicted"/>
<name>A0ABU6SAY2_9FABA</name>
<evidence type="ECO:0000313" key="3">
    <source>
        <dbReference type="Proteomes" id="UP001341840"/>
    </source>
</evidence>
<reference evidence="2 3" key="1">
    <citation type="journal article" date="2023" name="Plants (Basel)">
        <title>Bridging the Gap: Combining Genomics and Transcriptomics Approaches to Understand Stylosanthes scabra, an Orphan Legume from the Brazilian Caatinga.</title>
        <authorList>
            <person name="Ferreira-Neto J.R.C."/>
            <person name="da Silva M.D."/>
            <person name="Binneck E."/>
            <person name="de Melo N.F."/>
            <person name="da Silva R.H."/>
            <person name="de Melo A.L.T.M."/>
            <person name="Pandolfi V."/>
            <person name="Bustamante F.O."/>
            <person name="Brasileiro-Vidal A.C."/>
            <person name="Benko-Iseppon A.M."/>
        </authorList>
    </citation>
    <scope>NUCLEOTIDE SEQUENCE [LARGE SCALE GENOMIC DNA]</scope>
    <source>
        <tissue evidence="2">Leaves</tissue>
    </source>
</reference>
<evidence type="ECO:0000256" key="1">
    <source>
        <dbReference type="SAM" id="SignalP"/>
    </source>
</evidence>
<keyword evidence="3" id="KW-1185">Reference proteome</keyword>
<evidence type="ECO:0000313" key="2">
    <source>
        <dbReference type="EMBL" id="MED6133567.1"/>
    </source>
</evidence>
<accession>A0ABU6SAY2</accession>
<dbReference type="Proteomes" id="UP001341840">
    <property type="component" value="Unassembled WGS sequence"/>
</dbReference>